<evidence type="ECO:0000313" key="2">
    <source>
        <dbReference type="Proteomes" id="UP000028838"/>
    </source>
</evidence>
<dbReference type="Pfam" id="PF07426">
    <property type="entry name" value="Dynactin_p22"/>
    <property type="match status" value="1"/>
</dbReference>
<comment type="caution">
    <text evidence="1">The sequence shown here is derived from an EMBL/GenBank/DDBJ whole genome shotgun (WGS) entry which is preliminary data.</text>
</comment>
<reference evidence="1 2" key="1">
    <citation type="submission" date="2014-07" db="EMBL/GenBank/DDBJ databases">
        <authorList>
            <person name="Sibley D."/>
            <person name="Venepally P."/>
            <person name="Karamycheva S."/>
            <person name="Hadjithomas M."/>
            <person name="Khan A."/>
            <person name="Brunk B."/>
            <person name="Roos D."/>
            <person name="Caler E."/>
            <person name="Lorenzi H."/>
        </authorList>
    </citation>
    <scope>NUCLEOTIDE SEQUENCE [LARGE SCALE GENOMIC DNA]</scope>
    <source>
        <strain evidence="1 2">FOU</strain>
    </source>
</reference>
<dbReference type="AlphaFoldDB" id="A0A086JIR4"/>
<dbReference type="InterPro" id="IPR009991">
    <property type="entry name" value="DCTN3"/>
</dbReference>
<dbReference type="GO" id="GO:0005869">
    <property type="term" value="C:dynactin complex"/>
    <property type="evidence" value="ECO:0007669"/>
    <property type="project" value="InterPro"/>
</dbReference>
<gene>
    <name evidence="1" type="ORF">TGFOU_220880</name>
</gene>
<dbReference type="OrthoDB" id="16729at2759"/>
<dbReference type="GO" id="GO:0061640">
    <property type="term" value="P:cytoskeleton-dependent cytokinesis"/>
    <property type="evidence" value="ECO:0007669"/>
    <property type="project" value="InterPro"/>
</dbReference>
<protein>
    <submittedName>
        <fullName evidence="1">Uncharacterized protein</fullName>
    </submittedName>
</protein>
<accession>A0A086JIR4</accession>
<sequence length="203" mass="23552">MDEEKKQRLLDALERRLVLCEEAVGMDPAKQKAMAALGMKKSQVADFNLSLVMNICRLHHQANQLFRGNLFEVEERYEQMKVWLENEQSAALNLMMTLEAKRAYVLQHEEMLRETAAQLRHLQDLEQFVNPPQLSELESFKERLKALDEQGNELTDRAIRLQGKIMNIAQAYNTTMNMLASVFEEWHEQLTEEETKPSSTAAQ</sequence>
<dbReference type="Proteomes" id="UP000028838">
    <property type="component" value="Unassembled WGS sequence"/>
</dbReference>
<proteinExistence type="predicted"/>
<dbReference type="VEuPathDB" id="ToxoDB:TGFOU_220880"/>
<dbReference type="EMBL" id="AEYH02003039">
    <property type="protein sequence ID" value="KFG32032.1"/>
    <property type="molecule type" value="Genomic_DNA"/>
</dbReference>
<evidence type="ECO:0000313" key="1">
    <source>
        <dbReference type="EMBL" id="KFG32032.1"/>
    </source>
</evidence>
<organism evidence="1 2">
    <name type="scientific">Toxoplasma gondii FOU</name>
    <dbReference type="NCBI Taxonomy" id="943167"/>
    <lineage>
        <taxon>Eukaryota</taxon>
        <taxon>Sar</taxon>
        <taxon>Alveolata</taxon>
        <taxon>Apicomplexa</taxon>
        <taxon>Conoidasida</taxon>
        <taxon>Coccidia</taxon>
        <taxon>Eucoccidiorida</taxon>
        <taxon>Eimeriorina</taxon>
        <taxon>Sarcocystidae</taxon>
        <taxon>Toxoplasma</taxon>
    </lineage>
</organism>
<name>A0A086JIR4_TOXGO</name>